<sequence length="284" mass="28675">MQSVDDPQPASAGSQLAAARRERGLTVDEVSERTRVRVTLIEEIERDDYAHCGGTVYARGHLRSIATTLGLEPGPVLAAYDATHESVAGPVLVVPPGEFDPLRGSSRGGGRTFRWGTAMIVSLLAVCLVAIVILLLPGGDSSDSSDSARQGQPSTPASEPAAPPPSASAPPPTTSAPAGVNLVLTTPEAQSWLEVRDDQSHILLSQLLQSGDSRTITAPGALRIRMGNAGAVALSCNGRALGSSGGEGQVVTITVSAADSGGCEVGDGGGGPAALATAPSTSVN</sequence>
<feature type="compositionally biased region" description="Pro residues" evidence="1">
    <location>
        <begin position="161"/>
        <end position="174"/>
    </location>
</feature>
<comment type="caution">
    <text evidence="4">The sequence shown here is derived from an EMBL/GenBank/DDBJ whole genome shotgun (WGS) entry which is preliminary data.</text>
</comment>
<reference evidence="4 5" key="1">
    <citation type="submission" date="2022-04" db="EMBL/GenBank/DDBJ databases">
        <title>Genome diversity in the genus Frankia.</title>
        <authorList>
            <person name="Carlos-Shanley C."/>
            <person name="Hahn D."/>
        </authorList>
    </citation>
    <scope>NUCLEOTIDE SEQUENCE [LARGE SCALE GENOMIC DNA]</scope>
    <source>
        <strain evidence="4 5">Ag45/Mut15</strain>
    </source>
</reference>
<evidence type="ECO:0000256" key="1">
    <source>
        <dbReference type="SAM" id="MobiDB-lite"/>
    </source>
</evidence>
<name>A0ABT0JXQ9_9ACTN</name>
<organism evidence="4 5">
    <name type="scientific">Frankia umida</name>
    <dbReference type="NCBI Taxonomy" id="573489"/>
    <lineage>
        <taxon>Bacteria</taxon>
        <taxon>Bacillati</taxon>
        <taxon>Actinomycetota</taxon>
        <taxon>Actinomycetes</taxon>
        <taxon>Frankiales</taxon>
        <taxon>Frankiaceae</taxon>
        <taxon>Frankia</taxon>
    </lineage>
</organism>
<feature type="transmembrane region" description="Helical" evidence="2">
    <location>
        <begin position="113"/>
        <end position="136"/>
    </location>
</feature>
<evidence type="ECO:0000259" key="3">
    <source>
        <dbReference type="Pfam" id="PF13464"/>
    </source>
</evidence>
<evidence type="ECO:0000313" key="4">
    <source>
        <dbReference type="EMBL" id="MCK9876220.1"/>
    </source>
</evidence>
<dbReference type="Pfam" id="PF13413">
    <property type="entry name" value="HTH_25"/>
    <property type="match status" value="1"/>
</dbReference>
<keyword evidence="2" id="KW-1133">Transmembrane helix</keyword>
<feature type="region of interest" description="Disordered" evidence="1">
    <location>
        <begin position="1"/>
        <end position="24"/>
    </location>
</feature>
<accession>A0ABT0JXQ9</accession>
<evidence type="ECO:0000313" key="5">
    <source>
        <dbReference type="Proteomes" id="UP001201873"/>
    </source>
</evidence>
<dbReference type="Proteomes" id="UP001201873">
    <property type="component" value="Unassembled WGS sequence"/>
</dbReference>
<proteinExistence type="predicted"/>
<dbReference type="SUPFAM" id="SSF47413">
    <property type="entry name" value="lambda repressor-like DNA-binding domains"/>
    <property type="match status" value="1"/>
</dbReference>
<dbReference type="PANTHER" id="PTHR34475:SF1">
    <property type="entry name" value="CYTOSKELETON PROTEIN RODZ"/>
    <property type="match status" value="1"/>
</dbReference>
<dbReference type="InterPro" id="IPR025194">
    <property type="entry name" value="RodZ-like_C"/>
</dbReference>
<gene>
    <name evidence="4" type="ORF">MXD59_10600</name>
</gene>
<protein>
    <submittedName>
        <fullName evidence="4">Helix-turn-helix domain-containing protein</fullName>
    </submittedName>
</protein>
<dbReference type="EMBL" id="JALKFT010000008">
    <property type="protein sequence ID" value="MCK9876220.1"/>
    <property type="molecule type" value="Genomic_DNA"/>
</dbReference>
<keyword evidence="5" id="KW-1185">Reference proteome</keyword>
<dbReference type="RefSeq" id="WP_248824532.1">
    <property type="nucleotide sequence ID" value="NZ_JALKFT010000008.1"/>
</dbReference>
<dbReference type="InterPro" id="IPR010982">
    <property type="entry name" value="Lambda_DNA-bd_dom_sf"/>
</dbReference>
<feature type="region of interest" description="Disordered" evidence="1">
    <location>
        <begin position="140"/>
        <end position="179"/>
    </location>
</feature>
<keyword evidence="2" id="KW-0472">Membrane</keyword>
<dbReference type="InterPro" id="IPR001387">
    <property type="entry name" value="Cro/C1-type_HTH"/>
</dbReference>
<dbReference type="Pfam" id="PF13464">
    <property type="entry name" value="RodZ_C"/>
    <property type="match status" value="1"/>
</dbReference>
<evidence type="ECO:0000256" key="2">
    <source>
        <dbReference type="SAM" id="Phobius"/>
    </source>
</evidence>
<keyword evidence="2" id="KW-0812">Transmembrane</keyword>
<dbReference type="PANTHER" id="PTHR34475">
    <property type="match status" value="1"/>
</dbReference>
<feature type="compositionally biased region" description="Low complexity" evidence="1">
    <location>
        <begin position="140"/>
        <end position="160"/>
    </location>
</feature>
<dbReference type="InterPro" id="IPR050400">
    <property type="entry name" value="Bact_Cytoskel_RodZ"/>
</dbReference>
<dbReference type="CDD" id="cd00093">
    <property type="entry name" value="HTH_XRE"/>
    <property type="match status" value="1"/>
</dbReference>
<feature type="domain" description="Cytoskeleton protein RodZ-like C-terminal" evidence="3">
    <location>
        <begin position="189"/>
        <end position="254"/>
    </location>
</feature>
<dbReference type="Gene3D" id="1.10.260.40">
    <property type="entry name" value="lambda repressor-like DNA-binding domains"/>
    <property type="match status" value="1"/>
</dbReference>